<dbReference type="GO" id="GO:0005524">
    <property type="term" value="F:ATP binding"/>
    <property type="evidence" value="ECO:0007669"/>
    <property type="project" value="UniProtKB-UniRule"/>
</dbReference>
<organism evidence="16 17">
    <name type="scientific">Patella caerulea</name>
    <name type="common">Rayed Mediterranean limpet</name>
    <dbReference type="NCBI Taxonomy" id="87958"/>
    <lineage>
        <taxon>Eukaryota</taxon>
        <taxon>Metazoa</taxon>
        <taxon>Spiralia</taxon>
        <taxon>Lophotrochozoa</taxon>
        <taxon>Mollusca</taxon>
        <taxon>Gastropoda</taxon>
        <taxon>Patellogastropoda</taxon>
        <taxon>Patelloidea</taxon>
        <taxon>Patellidae</taxon>
        <taxon>Patella</taxon>
    </lineage>
</organism>
<dbReference type="InterPro" id="IPR036961">
    <property type="entry name" value="Kinesin_motor_dom_sf"/>
</dbReference>
<evidence type="ECO:0000256" key="13">
    <source>
        <dbReference type="SAM" id="MobiDB-lite"/>
    </source>
</evidence>
<dbReference type="GO" id="GO:0030139">
    <property type="term" value="C:endocytic vesicle"/>
    <property type="evidence" value="ECO:0007669"/>
    <property type="project" value="TreeGrafter"/>
</dbReference>
<dbReference type="SUPFAM" id="SSF52540">
    <property type="entry name" value="P-loop containing nucleoside triphosphate hydrolases"/>
    <property type="match status" value="1"/>
</dbReference>
<keyword evidence="10 11" id="KW-0009">Actin-binding</keyword>
<feature type="binding site" evidence="11">
    <location>
        <begin position="151"/>
        <end position="158"/>
    </location>
    <ligand>
        <name>ATP</name>
        <dbReference type="ChEBI" id="CHEBI:30616"/>
    </ligand>
</feature>
<evidence type="ECO:0000256" key="11">
    <source>
        <dbReference type="PROSITE-ProRule" id="PRU00782"/>
    </source>
</evidence>
<dbReference type="AlphaFoldDB" id="A0AAN8Q082"/>
<dbReference type="InterPro" id="IPR032412">
    <property type="entry name" value="Myosin-VI_CBD"/>
</dbReference>
<dbReference type="InterPro" id="IPR036114">
    <property type="entry name" value="MYSc_Myo6"/>
</dbReference>
<reference evidence="16 17" key="1">
    <citation type="submission" date="2024-01" db="EMBL/GenBank/DDBJ databases">
        <title>The genome of the rayed Mediterranean limpet Patella caerulea (Linnaeus, 1758).</title>
        <authorList>
            <person name="Anh-Thu Weber A."/>
            <person name="Halstead-Nussloch G."/>
        </authorList>
    </citation>
    <scope>NUCLEOTIDE SEQUENCE [LARGE SCALE GENOMIC DNA]</scope>
    <source>
        <strain evidence="16">AATW-2023a</strain>
        <tissue evidence="16">Whole specimen</tissue>
    </source>
</reference>
<keyword evidence="4" id="KW-0597">Phosphoprotein</keyword>
<feature type="region of interest" description="Actin-binding" evidence="11">
    <location>
        <begin position="645"/>
        <end position="667"/>
    </location>
</feature>
<evidence type="ECO:0000256" key="9">
    <source>
        <dbReference type="ARBA" id="ARBA00023175"/>
    </source>
</evidence>
<evidence type="ECO:0000256" key="5">
    <source>
        <dbReference type="ARBA" id="ARBA00022741"/>
    </source>
</evidence>
<dbReference type="GO" id="GO:0030048">
    <property type="term" value="P:actin filament-based movement"/>
    <property type="evidence" value="ECO:0007669"/>
    <property type="project" value="TreeGrafter"/>
</dbReference>
<feature type="coiled-coil region" evidence="12">
    <location>
        <begin position="897"/>
        <end position="1002"/>
    </location>
</feature>
<dbReference type="PANTHER" id="PTHR13140">
    <property type="entry name" value="MYOSIN"/>
    <property type="match status" value="1"/>
</dbReference>
<evidence type="ECO:0000256" key="3">
    <source>
        <dbReference type="ARBA" id="ARBA00022490"/>
    </source>
</evidence>
<keyword evidence="3" id="KW-0963">Cytoplasm</keyword>
<evidence type="ECO:0000256" key="2">
    <source>
        <dbReference type="ARBA" id="ARBA00008314"/>
    </source>
</evidence>
<dbReference type="InterPro" id="IPR001609">
    <property type="entry name" value="Myosin_head_motor_dom-like"/>
</dbReference>
<evidence type="ECO:0008006" key="18">
    <source>
        <dbReference type="Google" id="ProtNLM"/>
    </source>
</evidence>
<keyword evidence="7" id="KW-0112">Calmodulin-binding</keyword>
<feature type="compositionally biased region" description="Basic and acidic residues" evidence="13">
    <location>
        <begin position="1095"/>
        <end position="1106"/>
    </location>
</feature>
<dbReference type="SMART" id="SM00242">
    <property type="entry name" value="MYSc"/>
    <property type="match status" value="1"/>
</dbReference>
<dbReference type="PANTHER" id="PTHR13140:SF745">
    <property type="entry name" value="UNCONVENTIONAL MYOSIN-VI"/>
    <property type="match status" value="1"/>
</dbReference>
<evidence type="ECO:0000256" key="8">
    <source>
        <dbReference type="ARBA" id="ARBA00023123"/>
    </source>
</evidence>
<dbReference type="GO" id="GO:0016459">
    <property type="term" value="C:myosin complex"/>
    <property type="evidence" value="ECO:0007669"/>
    <property type="project" value="UniProtKB-KW"/>
</dbReference>
<dbReference type="GO" id="GO:0000146">
    <property type="term" value="F:microfilament motor activity"/>
    <property type="evidence" value="ECO:0007669"/>
    <property type="project" value="TreeGrafter"/>
</dbReference>
<gene>
    <name evidence="16" type="ORF">SNE40_005641</name>
</gene>
<keyword evidence="17" id="KW-1185">Reference proteome</keyword>
<feature type="domain" description="Myosin motor" evidence="14">
    <location>
        <begin position="57"/>
        <end position="765"/>
    </location>
</feature>
<dbReference type="Pfam" id="PF16521">
    <property type="entry name" value="Myosin-VI_CBD"/>
    <property type="match status" value="1"/>
</dbReference>
<keyword evidence="6 11" id="KW-0067">ATP-binding</keyword>
<dbReference type="Gene3D" id="6.10.220.10">
    <property type="match status" value="1"/>
</dbReference>
<dbReference type="GO" id="GO:0005886">
    <property type="term" value="C:plasma membrane"/>
    <property type="evidence" value="ECO:0007669"/>
    <property type="project" value="TreeGrafter"/>
</dbReference>
<dbReference type="Pfam" id="PF00063">
    <property type="entry name" value="Myosin_head"/>
    <property type="match status" value="1"/>
</dbReference>
<feature type="region of interest" description="Disordered" evidence="13">
    <location>
        <begin position="1089"/>
        <end position="1129"/>
    </location>
</feature>
<dbReference type="InterPro" id="IPR004009">
    <property type="entry name" value="SH3_Myosin"/>
</dbReference>
<keyword evidence="5 11" id="KW-0547">Nucleotide-binding</keyword>
<keyword evidence="8 11" id="KW-0518">Myosin</keyword>
<accession>A0AAN8Q082</accession>
<evidence type="ECO:0000259" key="14">
    <source>
        <dbReference type="PROSITE" id="PS51456"/>
    </source>
</evidence>
<protein>
    <recommendedName>
        <fullName evidence="18">Unconventional myosin-6</fullName>
    </recommendedName>
</protein>
<dbReference type="CDD" id="cd21958">
    <property type="entry name" value="MyUb_Myo6"/>
    <property type="match status" value="1"/>
</dbReference>
<evidence type="ECO:0000256" key="1">
    <source>
        <dbReference type="ARBA" id="ARBA00004496"/>
    </source>
</evidence>
<dbReference type="InterPro" id="IPR049016">
    <property type="entry name" value="MYO6_lever"/>
</dbReference>
<dbReference type="Pfam" id="PF21521">
    <property type="entry name" value="MYO6_lever"/>
    <property type="match status" value="1"/>
</dbReference>
<dbReference type="CDD" id="cd21759">
    <property type="entry name" value="CBD_MYO6-like"/>
    <property type="match status" value="1"/>
</dbReference>
<dbReference type="Gene3D" id="3.40.850.10">
    <property type="entry name" value="Kinesin motor domain"/>
    <property type="match status" value="1"/>
</dbReference>
<evidence type="ECO:0000256" key="12">
    <source>
        <dbReference type="SAM" id="Coils"/>
    </source>
</evidence>
<dbReference type="Proteomes" id="UP001347796">
    <property type="component" value="Unassembled WGS sequence"/>
</dbReference>
<dbReference type="FunFam" id="3.30.70.1590:FF:000002">
    <property type="entry name" value="unconventional myosin-VI isoform X1"/>
    <property type="match status" value="1"/>
</dbReference>
<dbReference type="PROSITE" id="PS51844">
    <property type="entry name" value="SH3_LIKE"/>
    <property type="match status" value="1"/>
</dbReference>
<dbReference type="GO" id="GO:0051015">
    <property type="term" value="F:actin filament binding"/>
    <property type="evidence" value="ECO:0007669"/>
    <property type="project" value="InterPro"/>
</dbReference>
<name>A0AAN8Q082_PATCE</name>
<evidence type="ECO:0000256" key="4">
    <source>
        <dbReference type="ARBA" id="ARBA00022553"/>
    </source>
</evidence>
<dbReference type="PRINTS" id="PR00193">
    <property type="entry name" value="MYOSINHEAVY"/>
</dbReference>
<dbReference type="Gene3D" id="1.20.58.530">
    <property type="match status" value="1"/>
</dbReference>
<dbReference type="FunFam" id="3.40.850.10:FF:000018">
    <property type="entry name" value="unconventional myosin-VI isoform X1"/>
    <property type="match status" value="1"/>
</dbReference>
<proteinExistence type="inferred from homology"/>
<feature type="domain" description="Myosin N-terminal SH3-like" evidence="15">
    <location>
        <begin position="2"/>
        <end position="53"/>
    </location>
</feature>
<dbReference type="Gene3D" id="1.10.10.820">
    <property type="match status" value="1"/>
</dbReference>
<dbReference type="FunFam" id="1.20.58.530:FF:000006">
    <property type="entry name" value="Putative unconventional myosin-VI"/>
    <property type="match status" value="1"/>
</dbReference>
<keyword evidence="12" id="KW-0175">Coiled coil</keyword>
<keyword evidence="9 11" id="KW-0505">Motor protein</keyword>
<evidence type="ECO:0000256" key="7">
    <source>
        <dbReference type="ARBA" id="ARBA00022860"/>
    </source>
</evidence>
<evidence type="ECO:0000256" key="6">
    <source>
        <dbReference type="ARBA" id="ARBA00022840"/>
    </source>
</evidence>
<dbReference type="Gene3D" id="3.30.70.1590">
    <property type="match status" value="1"/>
</dbReference>
<evidence type="ECO:0000259" key="15">
    <source>
        <dbReference type="PROSITE" id="PS51844"/>
    </source>
</evidence>
<dbReference type="InterPro" id="IPR027417">
    <property type="entry name" value="P-loop_NTPase"/>
</dbReference>
<comment type="similarity">
    <text evidence="2 11">Belongs to the TRAFAC class myosin-kinesin ATPase superfamily. Myosin family.</text>
</comment>
<evidence type="ECO:0000313" key="16">
    <source>
        <dbReference type="EMBL" id="KAK6187664.1"/>
    </source>
</evidence>
<evidence type="ECO:0000313" key="17">
    <source>
        <dbReference type="Proteomes" id="UP001347796"/>
    </source>
</evidence>
<sequence>MDGGKKVWVPHPTEGFKLGRIVDIGSDSIAIEPFDAPGTTINAIYDRTFPAEEYDNKDCEDNCGLMYLNEATLLNNVRIRYMKNQIYTYTANILIALNPYYEMQDLYSSNTIKKYQGKSLGTLPPHVFAIADKAHRDMKVNKTSQSIIVSGESGAGKTESTKYILKYLAESWGTHAGPVEQRILDSNPLLEAFGNAKTVRNNNSSRFGKFVEIHFDKKSLVCGGFISHYLLEKSRICIQSGEERNYHIFYRLCAGAPEDLKQKLKLGAPDSFQYLKNGCTQYFISRASEKALNDNRKSKEYLKKGSLRDPVLDDVRDYKVCDDAMTKMGVNAEDKLAIFTIVGAVLHLGNIAFEDSEGTKGGCSVTKASEDTLTTVASLIGVDKEELRESLTSRVMQTSRGGSKGTAIKVPLKVGEAQSGRDALAKAIYSKLFDYIVHRVNQAIPFGSSSNYIGVLDIAGFEYFQVNSFEQFCINYCNEKLQQFFNERILNEEQILYEKEGLNVRKIQWTDNQDCIELVELKGSGIFDLLDEESKLPTPKPDHFTAEVHNRNKNHFRLSHPRKSKLKSHRGLRDDEGFLIRHFAGAVCYHTNQFIDKNNDALHAYLVLLIQDSKNKMVQKLFEGTKINSGKLQFSSVGTKFRQQLTVLMEKLGSTGTNFIRCIKPNSKMADHLYEGAQILSQLQCAGMISVLDLMQQGFPSRTQFADLYSMYKSYLPPELSRLDARLFCKSLFKALGLSDKDFKFGLTKVFFRPGKFAEFDQIMKSDPENLAELIKKVKKWLICARWRKAQWGALSVIKLKNKILYRNSMYIKIQKTVRMWKCQRQFKPKFEYVKKVKALQGQMAMMGQIVSQLKKDKEAAMKQVKDIDNVILDHLKKIRTVKMTRPELDKTYNNLVINMDNQMAVLKKKLEEQKNAEEQERLRKLQEEMEREKKRKLEEEKKRLEEEKQRKLKIEMENRRKKEEEERKKQEEIDRKAAEILQAQLKEDAKANAQRQQLLEQEHRDRELALRLASEDQNEVEDITLPPPLQRSAEAKARQQAAASKKYDLTKWKYAELRDAINTSCDLELLDACREEFHRRLKVYHSWKSKNKKRTDGADAEEQRAPNELVANADHAPPPPQRKHISEKDAPQRYFRIPFARKADEYREDTGAKSHGMWYAHFDGKWIARQMEIYPDKASILLIAGIDDIQMCELSMEETGLTKKQGAEILENEFENEWEKNGGMIYLKKNAAKISSKFLQQKFGISK</sequence>
<dbReference type="Gene3D" id="2.30.30.360">
    <property type="entry name" value="Myosin S1 fragment, N-terminal"/>
    <property type="match status" value="1"/>
</dbReference>
<dbReference type="InterPro" id="IPR008989">
    <property type="entry name" value="Myosin_S1_N"/>
</dbReference>
<comment type="caution">
    <text evidence="16">The sequence shown here is derived from an EMBL/GenBank/DDBJ whole genome shotgun (WGS) entry which is preliminary data.</text>
</comment>
<dbReference type="EMBL" id="JAZGQO010000004">
    <property type="protein sequence ID" value="KAK6187664.1"/>
    <property type="molecule type" value="Genomic_DNA"/>
</dbReference>
<evidence type="ECO:0000256" key="10">
    <source>
        <dbReference type="ARBA" id="ARBA00023203"/>
    </source>
</evidence>
<dbReference type="PROSITE" id="PS51456">
    <property type="entry name" value="MYOSIN_MOTOR"/>
    <property type="match status" value="1"/>
</dbReference>
<dbReference type="GO" id="GO:0007015">
    <property type="term" value="P:actin filament organization"/>
    <property type="evidence" value="ECO:0007669"/>
    <property type="project" value="TreeGrafter"/>
</dbReference>
<dbReference type="CDD" id="cd01382">
    <property type="entry name" value="MYSc_Myo6"/>
    <property type="match status" value="1"/>
</dbReference>
<dbReference type="Gene3D" id="1.20.120.720">
    <property type="entry name" value="Myosin VI head, motor domain, U50 subdomain"/>
    <property type="match status" value="1"/>
</dbReference>
<dbReference type="GO" id="GO:0005516">
    <property type="term" value="F:calmodulin binding"/>
    <property type="evidence" value="ECO:0007669"/>
    <property type="project" value="UniProtKB-KW"/>
</dbReference>
<dbReference type="FunFam" id="1.10.10.820:FF:000001">
    <property type="entry name" value="Myosin heavy chain"/>
    <property type="match status" value="1"/>
</dbReference>
<comment type="subcellular location">
    <subcellularLocation>
        <location evidence="1">Cytoplasm</location>
    </subcellularLocation>
</comment>